<protein>
    <submittedName>
        <fullName evidence="2">Ferritin light chain</fullName>
    </submittedName>
</protein>
<dbReference type="InterPro" id="IPR012347">
    <property type="entry name" value="Ferritin-like"/>
</dbReference>
<dbReference type="Proteomes" id="UP000299084">
    <property type="component" value="Unassembled WGS sequence"/>
</dbReference>
<feature type="compositionally biased region" description="Basic residues" evidence="1">
    <location>
        <begin position="179"/>
        <end position="188"/>
    </location>
</feature>
<name>A0A5N4E3N2_CAMDR</name>
<organism evidence="2 3">
    <name type="scientific">Camelus dromedarius</name>
    <name type="common">Dromedary</name>
    <name type="synonym">Arabian camel</name>
    <dbReference type="NCBI Taxonomy" id="9838"/>
    <lineage>
        <taxon>Eukaryota</taxon>
        <taxon>Metazoa</taxon>
        <taxon>Chordata</taxon>
        <taxon>Craniata</taxon>
        <taxon>Vertebrata</taxon>
        <taxon>Euteleostomi</taxon>
        <taxon>Mammalia</taxon>
        <taxon>Eutheria</taxon>
        <taxon>Laurasiatheria</taxon>
        <taxon>Artiodactyla</taxon>
        <taxon>Tylopoda</taxon>
        <taxon>Camelidae</taxon>
        <taxon>Camelus</taxon>
    </lineage>
</organism>
<feature type="region of interest" description="Disordered" evidence="1">
    <location>
        <begin position="158"/>
        <end position="188"/>
    </location>
</feature>
<keyword evidence="3" id="KW-1185">Reference proteome</keyword>
<proteinExistence type="predicted"/>
<dbReference type="Gene3D" id="1.20.1260.10">
    <property type="match status" value="1"/>
</dbReference>
<comment type="caution">
    <text evidence="2">The sequence shown here is derived from an EMBL/GenBank/DDBJ whole genome shotgun (WGS) entry which is preliminary data.</text>
</comment>
<accession>A0A5N4E3N2</accession>
<evidence type="ECO:0000313" key="3">
    <source>
        <dbReference type="Proteomes" id="UP000299084"/>
    </source>
</evidence>
<sequence>MFPHPVWLHTAPDRGWSGSCIPGLYSKNLQECSGPLIIPPGQSCHHPPGQPAAMGFPYLSLSPGFYSHCRSTASHELVEKCKVLFQDMQKLPQDEWGHSLGANEGALALGETLNQGLLNLHALGPSERLALKHDWTPWPPDFCLRGSLLHSQPCSSSCSSPSSSTLVHVTPESQSLKTAGRRRKEPST</sequence>
<dbReference type="AlphaFoldDB" id="A0A5N4E3N2"/>
<feature type="compositionally biased region" description="Polar residues" evidence="1">
    <location>
        <begin position="165"/>
        <end position="177"/>
    </location>
</feature>
<evidence type="ECO:0000256" key="1">
    <source>
        <dbReference type="SAM" id="MobiDB-lite"/>
    </source>
</evidence>
<dbReference type="SUPFAM" id="SSF47240">
    <property type="entry name" value="Ferritin-like"/>
    <property type="match status" value="1"/>
</dbReference>
<dbReference type="EMBL" id="JWIN03000006">
    <property type="protein sequence ID" value="KAB1277636.1"/>
    <property type="molecule type" value="Genomic_DNA"/>
</dbReference>
<gene>
    <name evidence="2" type="ORF">Cadr_000005570</name>
</gene>
<dbReference type="InterPro" id="IPR009078">
    <property type="entry name" value="Ferritin-like_SF"/>
</dbReference>
<evidence type="ECO:0000313" key="2">
    <source>
        <dbReference type="EMBL" id="KAB1277636.1"/>
    </source>
</evidence>
<reference evidence="2 3" key="1">
    <citation type="journal article" date="2019" name="Mol. Ecol. Resour.">
        <title>Improving Illumina assemblies with Hi-C and long reads: an example with the North African dromedary.</title>
        <authorList>
            <person name="Elbers J.P."/>
            <person name="Rogers M.F."/>
            <person name="Perelman P.L."/>
            <person name="Proskuryakova A.A."/>
            <person name="Serdyukova N.A."/>
            <person name="Johnson W.E."/>
            <person name="Horin P."/>
            <person name="Corander J."/>
            <person name="Murphy D."/>
            <person name="Burger P.A."/>
        </authorList>
    </citation>
    <scope>NUCLEOTIDE SEQUENCE [LARGE SCALE GENOMIC DNA]</scope>
    <source>
        <strain evidence="2">Drom800</strain>
        <tissue evidence="2">Blood</tissue>
    </source>
</reference>